<keyword evidence="1" id="KW-1133">Transmembrane helix</keyword>
<keyword evidence="1" id="KW-0812">Transmembrane</keyword>
<keyword evidence="1" id="KW-0472">Membrane</keyword>
<protein>
    <submittedName>
        <fullName evidence="2">Uncharacterized protein</fullName>
    </submittedName>
</protein>
<dbReference type="KEGG" id="est:DN752_06560"/>
<name>A0A2Z4IQJ5_9BACT</name>
<evidence type="ECO:0000313" key="3">
    <source>
        <dbReference type="Proteomes" id="UP000248688"/>
    </source>
</evidence>
<proteinExistence type="predicted"/>
<organism evidence="2 3">
    <name type="scientific">Echinicola strongylocentroti</name>
    <dbReference type="NCBI Taxonomy" id="1795355"/>
    <lineage>
        <taxon>Bacteria</taxon>
        <taxon>Pseudomonadati</taxon>
        <taxon>Bacteroidota</taxon>
        <taxon>Cytophagia</taxon>
        <taxon>Cytophagales</taxon>
        <taxon>Cyclobacteriaceae</taxon>
        <taxon>Echinicola</taxon>
    </lineage>
</organism>
<evidence type="ECO:0000256" key="1">
    <source>
        <dbReference type="SAM" id="Phobius"/>
    </source>
</evidence>
<feature type="transmembrane region" description="Helical" evidence="1">
    <location>
        <begin position="21"/>
        <end position="41"/>
    </location>
</feature>
<evidence type="ECO:0000313" key="2">
    <source>
        <dbReference type="EMBL" id="AWW33084.1"/>
    </source>
</evidence>
<dbReference type="Proteomes" id="UP000248688">
    <property type="component" value="Chromosome"/>
</dbReference>
<keyword evidence="3" id="KW-1185">Reference proteome</keyword>
<sequence>MRARNGSAKGGYSYGRTVDETVNTPCMNVIFVMFSVFLVIFY</sequence>
<dbReference type="EMBL" id="CP030041">
    <property type="protein sequence ID" value="AWW33084.1"/>
    <property type="molecule type" value="Genomic_DNA"/>
</dbReference>
<accession>A0A2Z4IQJ5</accession>
<dbReference type="AlphaFoldDB" id="A0A2Z4IQJ5"/>
<reference evidence="2 3" key="1">
    <citation type="submission" date="2018-06" db="EMBL/GenBank/DDBJ databases">
        <title>Echinicola strongylocentroti sp. nov., isolated from a sea urchin Strongylocentrotus intermedius.</title>
        <authorList>
            <person name="Bae S.S."/>
        </authorList>
    </citation>
    <scope>NUCLEOTIDE SEQUENCE [LARGE SCALE GENOMIC DNA]</scope>
    <source>
        <strain evidence="2 3">MEBiC08714</strain>
    </source>
</reference>
<gene>
    <name evidence="2" type="ORF">DN752_06560</name>
</gene>